<dbReference type="Proteomes" id="UP000623440">
    <property type="component" value="Unassembled WGS sequence"/>
</dbReference>
<proteinExistence type="predicted"/>
<name>A0ABR8DHR6_9NOSO</name>
<dbReference type="RefSeq" id="WP_190939542.1">
    <property type="nucleotide sequence ID" value="NZ_JACJSI010000006.1"/>
</dbReference>
<evidence type="ECO:0000313" key="1">
    <source>
        <dbReference type="EMBL" id="MBD2528910.1"/>
    </source>
</evidence>
<reference evidence="1 2" key="1">
    <citation type="journal article" date="2020" name="ISME J.">
        <title>Comparative genomics reveals insights into cyanobacterial evolution and habitat adaptation.</title>
        <authorList>
            <person name="Chen M.Y."/>
            <person name="Teng W.K."/>
            <person name="Zhao L."/>
            <person name="Hu C.X."/>
            <person name="Zhou Y.K."/>
            <person name="Han B.P."/>
            <person name="Song L.R."/>
            <person name="Shu W.S."/>
        </authorList>
    </citation>
    <scope>NUCLEOTIDE SEQUENCE [LARGE SCALE GENOMIC DNA]</scope>
    <source>
        <strain evidence="1 2">FACHB-838</strain>
    </source>
</reference>
<dbReference type="EMBL" id="JACJSI010000006">
    <property type="protein sequence ID" value="MBD2528910.1"/>
    <property type="molecule type" value="Genomic_DNA"/>
</dbReference>
<keyword evidence="2" id="KW-1185">Reference proteome</keyword>
<protein>
    <submittedName>
        <fullName evidence="1">Uncharacterized protein</fullName>
    </submittedName>
</protein>
<evidence type="ECO:0000313" key="2">
    <source>
        <dbReference type="Proteomes" id="UP000623440"/>
    </source>
</evidence>
<organism evidence="1 2">
    <name type="scientific">Nostoc flagelliforme FACHB-838</name>
    <dbReference type="NCBI Taxonomy" id="2692904"/>
    <lineage>
        <taxon>Bacteria</taxon>
        <taxon>Bacillati</taxon>
        <taxon>Cyanobacteriota</taxon>
        <taxon>Cyanophyceae</taxon>
        <taxon>Nostocales</taxon>
        <taxon>Nostocaceae</taxon>
        <taxon>Nostoc</taxon>
    </lineage>
</organism>
<sequence>MIQPLLLVVLFLRKSEQRKFGEVDSPNPNFRQLSPTADGASNAYKTFYPVVGVALVNKANA</sequence>
<comment type="caution">
    <text evidence="1">The sequence shown here is derived from an EMBL/GenBank/DDBJ whole genome shotgun (WGS) entry which is preliminary data.</text>
</comment>
<gene>
    <name evidence="1" type="ORF">H6G97_04735</name>
</gene>
<accession>A0ABR8DHR6</accession>